<reference evidence="16 17" key="1">
    <citation type="submission" date="2020-08" db="EMBL/GenBank/DDBJ databases">
        <title>Genomic Encyclopedia of Type Strains, Phase III (KMG-III): the genomes of soil and plant-associated and newly described type strains.</title>
        <authorList>
            <person name="Whitman W."/>
        </authorList>
    </citation>
    <scope>NUCLEOTIDE SEQUENCE [LARGE SCALE GENOMIC DNA]</scope>
    <source>
        <strain evidence="16 17">CECT 8693</strain>
    </source>
</reference>
<feature type="domain" description="HAMP" evidence="15">
    <location>
        <begin position="232"/>
        <end position="285"/>
    </location>
</feature>
<dbReference type="SUPFAM" id="SSF158472">
    <property type="entry name" value="HAMP domain-like"/>
    <property type="match status" value="1"/>
</dbReference>
<evidence type="ECO:0000259" key="14">
    <source>
        <dbReference type="PROSITE" id="PS50109"/>
    </source>
</evidence>
<evidence type="ECO:0000256" key="4">
    <source>
        <dbReference type="ARBA" id="ARBA00022475"/>
    </source>
</evidence>
<dbReference type="SUPFAM" id="SSF47384">
    <property type="entry name" value="Homodimeric domain of signal transducing histidine kinase"/>
    <property type="match status" value="1"/>
</dbReference>
<dbReference type="InterPro" id="IPR004358">
    <property type="entry name" value="Sig_transdc_His_kin-like_C"/>
</dbReference>
<dbReference type="EC" id="2.7.13.3" evidence="3"/>
<evidence type="ECO:0000256" key="2">
    <source>
        <dbReference type="ARBA" id="ARBA00004651"/>
    </source>
</evidence>
<dbReference type="InterPro" id="IPR036890">
    <property type="entry name" value="HATPase_C_sf"/>
</dbReference>
<dbReference type="Gene3D" id="3.30.565.10">
    <property type="entry name" value="Histidine kinase-like ATPase, C-terminal domain"/>
    <property type="match status" value="1"/>
</dbReference>
<comment type="catalytic activity">
    <reaction evidence="1">
        <text>ATP + protein L-histidine = ADP + protein N-phospho-L-histidine.</text>
        <dbReference type="EC" id="2.7.13.3"/>
    </reaction>
</comment>
<dbReference type="InterPro" id="IPR003594">
    <property type="entry name" value="HATPase_dom"/>
</dbReference>
<evidence type="ECO:0000256" key="9">
    <source>
        <dbReference type="ARBA" id="ARBA00022840"/>
    </source>
</evidence>
<dbReference type="GO" id="GO:0005524">
    <property type="term" value="F:ATP binding"/>
    <property type="evidence" value="ECO:0007669"/>
    <property type="project" value="UniProtKB-KW"/>
</dbReference>
<keyword evidence="6 16" id="KW-0808">Transferase</keyword>
<dbReference type="InterPro" id="IPR003661">
    <property type="entry name" value="HisK_dim/P_dom"/>
</dbReference>
<dbReference type="Pfam" id="PF00672">
    <property type="entry name" value="HAMP"/>
    <property type="match status" value="1"/>
</dbReference>
<evidence type="ECO:0000313" key="16">
    <source>
        <dbReference type="EMBL" id="MBA9084845.1"/>
    </source>
</evidence>
<comment type="subcellular location">
    <subcellularLocation>
        <location evidence="2">Cell membrane</location>
        <topology evidence="2">Multi-pass membrane protein</topology>
    </subcellularLocation>
</comment>
<dbReference type="InterPro" id="IPR003660">
    <property type="entry name" value="HAMP_dom"/>
</dbReference>
<dbReference type="SUPFAM" id="SSF55874">
    <property type="entry name" value="ATPase domain of HSP90 chaperone/DNA topoisomerase II/histidine kinase"/>
    <property type="match status" value="1"/>
</dbReference>
<dbReference type="SMART" id="SM00387">
    <property type="entry name" value="HATPase_c"/>
    <property type="match status" value="1"/>
</dbReference>
<dbReference type="Gene3D" id="6.10.340.10">
    <property type="match status" value="1"/>
</dbReference>
<dbReference type="PROSITE" id="PS50109">
    <property type="entry name" value="HIS_KIN"/>
    <property type="match status" value="1"/>
</dbReference>
<keyword evidence="4" id="KW-1003">Cell membrane</keyword>
<dbReference type="PROSITE" id="PS50885">
    <property type="entry name" value="HAMP"/>
    <property type="match status" value="1"/>
</dbReference>
<dbReference type="GO" id="GO:0005886">
    <property type="term" value="C:plasma membrane"/>
    <property type="evidence" value="ECO:0007669"/>
    <property type="project" value="UniProtKB-SubCell"/>
</dbReference>
<dbReference type="FunFam" id="1.10.287.130:FF:000001">
    <property type="entry name" value="Two-component sensor histidine kinase"/>
    <property type="match status" value="1"/>
</dbReference>
<dbReference type="AlphaFoldDB" id="A0A7W3XQV5"/>
<proteinExistence type="predicted"/>
<dbReference type="PANTHER" id="PTHR43711:SF1">
    <property type="entry name" value="HISTIDINE KINASE 1"/>
    <property type="match status" value="1"/>
</dbReference>
<feature type="region of interest" description="Disordered" evidence="12">
    <location>
        <begin position="80"/>
        <end position="103"/>
    </location>
</feature>
<dbReference type="CDD" id="cd00082">
    <property type="entry name" value="HisKA"/>
    <property type="match status" value="1"/>
</dbReference>
<keyword evidence="7" id="KW-0547">Nucleotide-binding</keyword>
<evidence type="ECO:0000256" key="1">
    <source>
        <dbReference type="ARBA" id="ARBA00000085"/>
    </source>
</evidence>
<keyword evidence="9" id="KW-0067">ATP-binding</keyword>
<dbReference type="EMBL" id="JACJIP010000006">
    <property type="protein sequence ID" value="MBA9084845.1"/>
    <property type="molecule type" value="Genomic_DNA"/>
</dbReference>
<evidence type="ECO:0000256" key="12">
    <source>
        <dbReference type="SAM" id="MobiDB-lite"/>
    </source>
</evidence>
<keyword evidence="10" id="KW-0902">Two-component regulatory system</keyword>
<name>A0A7W3XQV5_9BACL</name>
<organism evidence="16 17">
    <name type="scientific">Fontibacillus solani</name>
    <dbReference type="NCBI Taxonomy" id="1572857"/>
    <lineage>
        <taxon>Bacteria</taxon>
        <taxon>Bacillati</taxon>
        <taxon>Bacillota</taxon>
        <taxon>Bacilli</taxon>
        <taxon>Bacillales</taxon>
        <taxon>Paenibacillaceae</taxon>
        <taxon>Fontibacillus</taxon>
    </lineage>
</organism>
<feature type="domain" description="Histidine kinase" evidence="14">
    <location>
        <begin position="300"/>
        <end position="516"/>
    </location>
</feature>
<dbReference type="Gene3D" id="1.10.287.130">
    <property type="match status" value="1"/>
</dbReference>
<dbReference type="RefSeq" id="WP_182534823.1">
    <property type="nucleotide sequence ID" value="NZ_JACJIP010000006.1"/>
</dbReference>
<gene>
    <name evidence="16" type="ORF">FHR92_001306</name>
</gene>
<feature type="transmembrane region" description="Helical" evidence="13">
    <location>
        <begin position="209"/>
        <end position="230"/>
    </location>
</feature>
<evidence type="ECO:0000256" key="3">
    <source>
        <dbReference type="ARBA" id="ARBA00012438"/>
    </source>
</evidence>
<evidence type="ECO:0000256" key="10">
    <source>
        <dbReference type="ARBA" id="ARBA00023012"/>
    </source>
</evidence>
<evidence type="ECO:0000256" key="13">
    <source>
        <dbReference type="SAM" id="Phobius"/>
    </source>
</evidence>
<dbReference type="SMART" id="SM00304">
    <property type="entry name" value="HAMP"/>
    <property type="match status" value="1"/>
</dbReference>
<feature type="compositionally biased region" description="Low complexity" evidence="12">
    <location>
        <begin position="91"/>
        <end position="101"/>
    </location>
</feature>
<dbReference type="Pfam" id="PF00512">
    <property type="entry name" value="HisKA"/>
    <property type="match status" value="1"/>
</dbReference>
<dbReference type="Proteomes" id="UP000567067">
    <property type="component" value="Unassembled WGS sequence"/>
</dbReference>
<comment type="caution">
    <text evidence="16">The sequence shown here is derived from an EMBL/GenBank/DDBJ whole genome shotgun (WGS) entry which is preliminary data.</text>
</comment>
<protein>
    <recommendedName>
        <fullName evidence="3">histidine kinase</fullName>
        <ecNumber evidence="3">2.7.13.3</ecNumber>
    </recommendedName>
</protein>
<dbReference type="GO" id="GO:0000155">
    <property type="term" value="F:phosphorelay sensor kinase activity"/>
    <property type="evidence" value="ECO:0007669"/>
    <property type="project" value="InterPro"/>
</dbReference>
<dbReference type="FunFam" id="3.30.565.10:FF:000006">
    <property type="entry name" value="Sensor histidine kinase WalK"/>
    <property type="match status" value="1"/>
</dbReference>
<accession>A0A7W3XQV5</accession>
<dbReference type="CDD" id="cd00075">
    <property type="entry name" value="HATPase"/>
    <property type="match status" value="1"/>
</dbReference>
<keyword evidence="13" id="KW-1133">Transmembrane helix</keyword>
<sequence length="516" mass="56820">MKKTLKDRVGSFLVPHSLRSQLLYRSLFIIAALLLLIGGLQYVLMKNFLYHNQAESLVSQIHSLPKNLFEGTYGIPSPGFRDGKDKPNFNPPNNGDGTDPPSISTDLDRRPFLFLPDTSLAYIDTDTGFIDRSNETGLSAPQLSDEKYAAIKSSIKGDSFNKGYIIAQDGNGNEQLLVFSKTGGPSGEGGIVQMGMATAPLKSIAMRQLLIFVGLSILALAGGLMLYLPVLRRTLKPLDQMVQTVEDTNAGNLNNRFPSTLGQTEIDRLAVAFNGMMGRLERSFDAEREAKEQMRRFIADASHELRTPLTSIHGFLEVLLRGAANNPDQLKNALNSMLGESTRMKKLVEDLLTLAKLDRAPVVSRTETRLDTLILEMEPHLRMLAGDRNVQFDITSNIRGMYDCDKIKQVILNLFHNAVQHTDPVKGSIVVTLSAHDPNHSLISVKDNGPGIQPEHLSHVFERFYRSDVSRTRKHGGAGLGLAISQSIVEVHGGKIRVQSEVGKGTIFEVILPSIL</sequence>
<keyword evidence="11 13" id="KW-0472">Membrane</keyword>
<evidence type="ECO:0000256" key="8">
    <source>
        <dbReference type="ARBA" id="ARBA00022777"/>
    </source>
</evidence>
<keyword evidence="5" id="KW-0597">Phosphoprotein</keyword>
<feature type="transmembrane region" description="Helical" evidence="13">
    <location>
        <begin position="22"/>
        <end position="44"/>
    </location>
</feature>
<dbReference type="PANTHER" id="PTHR43711">
    <property type="entry name" value="TWO-COMPONENT HISTIDINE KINASE"/>
    <property type="match status" value="1"/>
</dbReference>
<dbReference type="InterPro" id="IPR036097">
    <property type="entry name" value="HisK_dim/P_sf"/>
</dbReference>
<dbReference type="Pfam" id="PF02518">
    <property type="entry name" value="HATPase_c"/>
    <property type="match status" value="1"/>
</dbReference>
<evidence type="ECO:0000256" key="7">
    <source>
        <dbReference type="ARBA" id="ARBA00022741"/>
    </source>
</evidence>
<dbReference type="CDD" id="cd06225">
    <property type="entry name" value="HAMP"/>
    <property type="match status" value="1"/>
</dbReference>
<keyword evidence="17" id="KW-1185">Reference proteome</keyword>
<dbReference type="InterPro" id="IPR005467">
    <property type="entry name" value="His_kinase_dom"/>
</dbReference>
<dbReference type="PRINTS" id="PR00344">
    <property type="entry name" value="BCTRLSENSOR"/>
</dbReference>
<dbReference type="SMART" id="SM00388">
    <property type="entry name" value="HisKA"/>
    <property type="match status" value="1"/>
</dbReference>
<evidence type="ECO:0000256" key="6">
    <source>
        <dbReference type="ARBA" id="ARBA00022679"/>
    </source>
</evidence>
<keyword evidence="13" id="KW-0812">Transmembrane</keyword>
<evidence type="ECO:0000256" key="5">
    <source>
        <dbReference type="ARBA" id="ARBA00022553"/>
    </source>
</evidence>
<evidence type="ECO:0000313" key="17">
    <source>
        <dbReference type="Proteomes" id="UP000567067"/>
    </source>
</evidence>
<evidence type="ECO:0000256" key="11">
    <source>
        <dbReference type="ARBA" id="ARBA00023136"/>
    </source>
</evidence>
<keyword evidence="8 16" id="KW-0418">Kinase</keyword>
<evidence type="ECO:0000259" key="15">
    <source>
        <dbReference type="PROSITE" id="PS50885"/>
    </source>
</evidence>
<dbReference type="InterPro" id="IPR050736">
    <property type="entry name" value="Sensor_HK_Regulatory"/>
</dbReference>